<evidence type="ECO:0000313" key="2">
    <source>
        <dbReference type="EMBL" id="TXK03885.1"/>
    </source>
</evidence>
<dbReference type="AlphaFoldDB" id="A0A418N9D8"/>
<reference evidence="1 3" key="1">
    <citation type="submission" date="2018-08" db="EMBL/GenBank/DDBJ databases">
        <title>Proposal of Muricauda 72 sp.nov. and Muricauda NH166 sp.nov., isolated from seawater.</title>
        <authorList>
            <person name="Cheng H."/>
            <person name="Wu Y.-H."/>
            <person name="Guo L.-L."/>
            <person name="Xu X.-W."/>
        </authorList>
    </citation>
    <scope>NUCLEOTIDE SEQUENCE [LARGE SCALE GENOMIC DNA]</scope>
    <source>
        <strain evidence="1 3">NH166</strain>
    </source>
</reference>
<dbReference type="OrthoDB" id="1448873at2"/>
<dbReference type="EMBL" id="VNWL01000014">
    <property type="protein sequence ID" value="TXK03885.1"/>
    <property type="molecule type" value="Genomic_DNA"/>
</dbReference>
<dbReference type="Proteomes" id="UP000321528">
    <property type="component" value="Unassembled WGS sequence"/>
</dbReference>
<proteinExistence type="predicted"/>
<gene>
    <name evidence="1" type="ORF">D2U88_06570</name>
    <name evidence="2" type="ORF">FQ019_06530</name>
</gene>
<dbReference type="Proteomes" id="UP000284189">
    <property type="component" value="Unassembled WGS sequence"/>
</dbReference>
<dbReference type="RefSeq" id="WP_119639493.1">
    <property type="nucleotide sequence ID" value="NZ_QXFJ01000015.1"/>
</dbReference>
<evidence type="ECO:0000313" key="4">
    <source>
        <dbReference type="Proteomes" id="UP000321528"/>
    </source>
</evidence>
<accession>A0A418N9D8</accession>
<evidence type="ECO:0000313" key="1">
    <source>
        <dbReference type="EMBL" id="RIV72112.1"/>
    </source>
</evidence>
<organism evidence="1 3">
    <name type="scientific">Flagellimonas aequoris</name>
    <dbReference type="NCBI Taxonomy" id="2306997"/>
    <lineage>
        <taxon>Bacteria</taxon>
        <taxon>Pseudomonadati</taxon>
        <taxon>Bacteroidota</taxon>
        <taxon>Flavobacteriia</taxon>
        <taxon>Flavobacteriales</taxon>
        <taxon>Flavobacteriaceae</taxon>
        <taxon>Flagellimonas</taxon>
    </lineage>
</organism>
<dbReference type="EMBL" id="QXFJ01000015">
    <property type="protein sequence ID" value="RIV72112.1"/>
    <property type="molecule type" value="Genomic_DNA"/>
</dbReference>
<sequence>MHFNWLTSGDENLATKRACIDMEYSLRPKITRFLLKKIDGDFCSDFSCFHFDVDLKRKWVWISEKTPMEYIKKMLPDFDTEINGSNISSVA</sequence>
<evidence type="ECO:0000313" key="3">
    <source>
        <dbReference type="Proteomes" id="UP000284189"/>
    </source>
</evidence>
<name>A0A418N9D8_9FLAO</name>
<comment type="caution">
    <text evidence="1">The sequence shown here is derived from an EMBL/GenBank/DDBJ whole genome shotgun (WGS) entry which is preliminary data.</text>
</comment>
<reference evidence="2 4" key="2">
    <citation type="submission" date="2019-07" db="EMBL/GenBank/DDBJ databases">
        <title>Draft genome of two Muricauda strains isolated from deep sea.</title>
        <authorList>
            <person name="Sun C."/>
        </authorList>
    </citation>
    <scope>NUCLEOTIDE SEQUENCE [LARGE SCALE GENOMIC DNA]</scope>
    <source>
        <strain evidence="2 4">NH166</strain>
    </source>
</reference>
<keyword evidence="4" id="KW-1185">Reference proteome</keyword>
<protein>
    <submittedName>
        <fullName evidence="1">Uncharacterized protein</fullName>
    </submittedName>
</protein>